<dbReference type="AlphaFoldDB" id="G5GJV9"/>
<dbReference type="OrthoDB" id="9810873at2"/>
<dbReference type="Proteomes" id="UP000003011">
    <property type="component" value="Unassembled WGS sequence"/>
</dbReference>
<dbReference type="RefSeq" id="WP_005541644.1">
    <property type="nucleotide sequence ID" value="NZ_JH378836.1"/>
</dbReference>
<accession>G5GJV9</accession>
<dbReference type="EMBL" id="ACZL01000031">
    <property type="protein sequence ID" value="EHI55002.1"/>
    <property type="molecule type" value="Genomic_DNA"/>
</dbReference>
<evidence type="ECO:0000259" key="1">
    <source>
        <dbReference type="Pfam" id="PF13175"/>
    </source>
</evidence>
<dbReference type="Gene3D" id="3.40.50.300">
    <property type="entry name" value="P-loop containing nucleotide triphosphate hydrolases"/>
    <property type="match status" value="2"/>
</dbReference>
<dbReference type="PANTHER" id="PTHR43581:SF4">
    <property type="entry name" value="ATP_GTP PHOSPHATASE"/>
    <property type="match status" value="1"/>
</dbReference>
<organism evidence="2 3">
    <name type="scientific">Johnsonella ignava ATCC 51276</name>
    <dbReference type="NCBI Taxonomy" id="679200"/>
    <lineage>
        <taxon>Bacteria</taxon>
        <taxon>Bacillati</taxon>
        <taxon>Bacillota</taxon>
        <taxon>Clostridia</taxon>
        <taxon>Lachnospirales</taxon>
        <taxon>Lachnospiraceae</taxon>
        <taxon>Johnsonella</taxon>
    </lineage>
</organism>
<gene>
    <name evidence="2" type="ORF">HMPREF9333_01849</name>
</gene>
<proteinExistence type="predicted"/>
<dbReference type="SUPFAM" id="SSF52540">
    <property type="entry name" value="P-loop containing nucleoside triphosphate hydrolases"/>
    <property type="match status" value="1"/>
</dbReference>
<dbReference type="eggNOG" id="COG3593">
    <property type="taxonomic scope" value="Bacteria"/>
</dbReference>
<comment type="caution">
    <text evidence="2">The sequence shown here is derived from an EMBL/GenBank/DDBJ whole genome shotgun (WGS) entry which is preliminary data.</text>
</comment>
<name>G5GJV9_9FIRM</name>
<dbReference type="PANTHER" id="PTHR43581">
    <property type="entry name" value="ATP/GTP PHOSPHATASE"/>
    <property type="match status" value="1"/>
</dbReference>
<dbReference type="STRING" id="679200.HMPREF9333_01849"/>
<dbReference type="InterPro" id="IPR041685">
    <property type="entry name" value="AAA_GajA/Old/RecF-like"/>
</dbReference>
<sequence length="699" mass="80602">MQKLKLKKARVMNFKSVRDSGWIDFDEITTLVGVNEAGKSNILVALWKLNPAKDGAIVFSDDMPVSKFAEYRNLIKKPNFIECEFEIIANDILDKLSAKYNEEIENLRRVWISKNYDNNYEIIFRDAACKKINIQIELGIICERYNKIISQLKEEGKTEAGIKNEVLDIIKKYNDTDPVNIEIVNKFVDRLGNLKSKEMARSTIRPQVNILINELETLIIDTQRETINESEEVGKLIIDNIPKFVYYSNYGNLDSEIYLPHVIDNLKRQDLSGVTKAKARTIKVLFEYVGLDPHEILEMAPDKIRYDMYNNIIEDNEEKVAENIEKTKQRDILLQSASSKLTREFKEWWKQGNYIFRLQADGSHFRIWVSDEERPEEIVLENRSTGLQWFLSFYLVFLVESKEAHSDAIILLDEAGLSLHPLAQKDLVAFFDKLSITNQIIHTTHSPFLVDTMHLERAKVVYIDKDGFTVVSNDLRSNQKPNESKSIYAIHAALGLSVSDIFLQGCNLVIVEGVSDQYYLNSIKQYLVGHKLLHPVKDIVFIPSGGIRGINQISSLLSVKEGLPKVILDSDRSGNDFKIKLEKELYVGNEDLILNVSDITDMVESEIEDLIPVELFRKSFMKIINKVNYELDFDEVFGDNKTFNQSLEDCIDINLLTKGYKVEFSKSVSKELVKENVKIEQVYIDKWVKLFRFIEGEKN</sequence>
<reference evidence="2 3" key="1">
    <citation type="submission" date="2011-08" db="EMBL/GenBank/DDBJ databases">
        <title>The Genome Sequence of Johnsonella ignava ATCC 51276.</title>
        <authorList>
            <consortium name="The Broad Institute Genome Sequencing Platform"/>
            <person name="Earl A."/>
            <person name="Ward D."/>
            <person name="Feldgarden M."/>
            <person name="Gevers D."/>
            <person name="Izard J."/>
            <person name="Blanton J.M."/>
            <person name="Baranova O.V."/>
            <person name="Dewhirst F.E."/>
            <person name="Young S.K."/>
            <person name="Zeng Q."/>
            <person name="Gargeya S."/>
            <person name="Fitzgerald M."/>
            <person name="Haas B."/>
            <person name="Abouelleil A."/>
            <person name="Alvarado L."/>
            <person name="Arachchi H.M."/>
            <person name="Berlin A."/>
            <person name="Brown A."/>
            <person name="Chapman S.B."/>
            <person name="Chen Z."/>
            <person name="Dunbar C."/>
            <person name="Freedman E."/>
            <person name="Gearin G."/>
            <person name="Gellesch M."/>
            <person name="Goldberg J."/>
            <person name="Griggs A."/>
            <person name="Gujja S."/>
            <person name="Heiman D."/>
            <person name="Howarth C."/>
            <person name="Larson L."/>
            <person name="Lui A."/>
            <person name="MacDonald P.J.P."/>
            <person name="Montmayeur A."/>
            <person name="Murphy C."/>
            <person name="Neiman D."/>
            <person name="Pearson M."/>
            <person name="Priest M."/>
            <person name="Roberts A."/>
            <person name="Saif S."/>
            <person name="Shea T."/>
            <person name="Shenoy N."/>
            <person name="Sisk P."/>
            <person name="Stolte C."/>
            <person name="Sykes S."/>
            <person name="Wortman J."/>
            <person name="Nusbaum C."/>
            <person name="Birren B."/>
        </authorList>
    </citation>
    <scope>NUCLEOTIDE SEQUENCE [LARGE SCALE GENOMIC DNA]</scope>
    <source>
        <strain evidence="2 3">ATCC 51276</strain>
    </source>
</reference>
<dbReference type="HOGENOM" id="CLU_022180_0_0_9"/>
<feature type="domain" description="Endonuclease GajA/Old nuclease/RecF-like AAA" evidence="1">
    <location>
        <begin position="5"/>
        <end position="450"/>
    </location>
</feature>
<dbReference type="InterPro" id="IPR027417">
    <property type="entry name" value="P-loop_NTPase"/>
</dbReference>
<dbReference type="InterPro" id="IPR051396">
    <property type="entry name" value="Bact_Antivir_Def_Nuclease"/>
</dbReference>
<evidence type="ECO:0000313" key="2">
    <source>
        <dbReference type="EMBL" id="EHI55002.1"/>
    </source>
</evidence>
<dbReference type="Pfam" id="PF13175">
    <property type="entry name" value="AAA_15"/>
    <property type="match status" value="1"/>
</dbReference>
<evidence type="ECO:0000313" key="3">
    <source>
        <dbReference type="Proteomes" id="UP000003011"/>
    </source>
</evidence>
<protein>
    <recommendedName>
        <fullName evidence="1">Endonuclease GajA/Old nuclease/RecF-like AAA domain-containing protein</fullName>
    </recommendedName>
</protein>
<keyword evidence="3" id="KW-1185">Reference proteome</keyword>
<dbReference type="PATRIC" id="fig|679200.3.peg.1954"/>